<accession>A0A0N4VCL9</accession>
<dbReference type="GO" id="GO:0140410">
    <property type="term" value="F:monoatomic cation:bicarbonate symporter activity"/>
    <property type="evidence" value="ECO:0007669"/>
    <property type="project" value="TreeGrafter"/>
</dbReference>
<evidence type="ECO:0000256" key="1">
    <source>
        <dbReference type="ARBA" id="ARBA00004141"/>
    </source>
</evidence>
<keyword evidence="5 6" id="KW-0472">Membrane</keyword>
<keyword evidence="4 6" id="KW-1133">Transmembrane helix</keyword>
<dbReference type="GO" id="GO:0071578">
    <property type="term" value="P:zinc ion import across plasma membrane"/>
    <property type="evidence" value="ECO:0007669"/>
    <property type="project" value="TreeGrafter"/>
</dbReference>
<name>A0A0N4VCL9_ENTVE</name>
<dbReference type="OrthoDB" id="200954at2759"/>
<comment type="subcellular location">
    <subcellularLocation>
        <location evidence="1">Membrane</location>
        <topology evidence="1">Multi-pass membrane protein</topology>
    </subcellularLocation>
</comment>
<evidence type="ECO:0000256" key="5">
    <source>
        <dbReference type="ARBA" id="ARBA00023136"/>
    </source>
</evidence>
<sequence>MMIFLVALGIGALSGSIMFIMLPQAFGVSSLKSSDYLLKSWIVLGALYGFFAVDRILQCVIEAKRRVKWHLRRDKIDCGAAKYNPYCSENVIFNAEHSRELEHEIDEIQLSSRRRVPFVITPNETNNNHSQTFELSTIDAIYPPKSHNTLQVPQMEIQEDRISVSVSVVEKIEVPQNKVGVASVAYMIIIGSAANNFVDAMSNGVAFADSLVRGLSIGIACIAQQFPQEVGTLAILARSGLGLKKTLLLSLIPATLSYIGFAVGAVAEDLSESADKIVFSVSSGMYLYIFLGTLIPEVRESFNEIVKGDVIESIVTTVLQASGVLIGVCFLYVMAVYGKDINL</sequence>
<evidence type="ECO:0000313" key="8">
    <source>
        <dbReference type="Proteomes" id="UP000274131"/>
    </source>
</evidence>
<evidence type="ECO:0000313" key="9">
    <source>
        <dbReference type="WBParaSite" id="EVEC_0000831801-mRNA-1"/>
    </source>
</evidence>
<evidence type="ECO:0000256" key="2">
    <source>
        <dbReference type="ARBA" id="ARBA00006939"/>
    </source>
</evidence>
<evidence type="ECO:0000256" key="4">
    <source>
        <dbReference type="ARBA" id="ARBA00022989"/>
    </source>
</evidence>
<dbReference type="GO" id="GO:0005886">
    <property type="term" value="C:plasma membrane"/>
    <property type="evidence" value="ECO:0007669"/>
    <property type="project" value="TreeGrafter"/>
</dbReference>
<dbReference type="PANTHER" id="PTHR12191">
    <property type="entry name" value="SOLUTE CARRIER FAMILY 39"/>
    <property type="match status" value="1"/>
</dbReference>
<feature type="transmembrane region" description="Helical" evidence="6">
    <location>
        <begin position="246"/>
        <end position="265"/>
    </location>
</feature>
<feature type="transmembrane region" description="Helical" evidence="6">
    <location>
        <begin position="41"/>
        <end position="63"/>
    </location>
</feature>
<proteinExistence type="inferred from homology"/>
<dbReference type="AlphaFoldDB" id="A0A0N4VCL9"/>
<organism evidence="9">
    <name type="scientific">Enterobius vermicularis</name>
    <name type="common">Human pinworm</name>
    <dbReference type="NCBI Taxonomy" id="51028"/>
    <lineage>
        <taxon>Eukaryota</taxon>
        <taxon>Metazoa</taxon>
        <taxon>Ecdysozoa</taxon>
        <taxon>Nematoda</taxon>
        <taxon>Chromadorea</taxon>
        <taxon>Rhabditida</taxon>
        <taxon>Spirurina</taxon>
        <taxon>Oxyuridomorpha</taxon>
        <taxon>Oxyuroidea</taxon>
        <taxon>Oxyuridae</taxon>
        <taxon>Enterobius</taxon>
    </lineage>
</organism>
<dbReference type="InterPro" id="IPR050799">
    <property type="entry name" value="ZIP_Transporter"/>
</dbReference>
<evidence type="ECO:0000313" key="7">
    <source>
        <dbReference type="EMBL" id="VDD93051.1"/>
    </source>
</evidence>
<evidence type="ECO:0000256" key="3">
    <source>
        <dbReference type="ARBA" id="ARBA00022692"/>
    </source>
</evidence>
<comment type="similarity">
    <text evidence="2">Belongs to the ZIP transporter (TC 2.A.5) family.</text>
</comment>
<reference evidence="7 8" key="2">
    <citation type="submission" date="2018-10" db="EMBL/GenBank/DDBJ databases">
        <authorList>
            <consortium name="Pathogen Informatics"/>
        </authorList>
    </citation>
    <scope>NUCLEOTIDE SEQUENCE [LARGE SCALE GENOMIC DNA]</scope>
</reference>
<dbReference type="GO" id="GO:0030003">
    <property type="term" value="P:intracellular monoatomic cation homeostasis"/>
    <property type="evidence" value="ECO:0007669"/>
    <property type="project" value="TreeGrafter"/>
</dbReference>
<reference evidence="9" key="1">
    <citation type="submission" date="2017-02" db="UniProtKB">
        <authorList>
            <consortium name="WormBaseParasite"/>
        </authorList>
    </citation>
    <scope>IDENTIFICATION</scope>
</reference>
<feature type="transmembrane region" description="Helical" evidence="6">
    <location>
        <begin position="277"/>
        <end position="298"/>
    </location>
</feature>
<keyword evidence="3 6" id="KW-0812">Transmembrane</keyword>
<dbReference type="InterPro" id="IPR003689">
    <property type="entry name" value="ZIP"/>
</dbReference>
<dbReference type="GO" id="GO:0005385">
    <property type="term" value="F:zinc ion transmembrane transporter activity"/>
    <property type="evidence" value="ECO:0007669"/>
    <property type="project" value="TreeGrafter"/>
</dbReference>
<dbReference type="WBParaSite" id="EVEC_0000831801-mRNA-1">
    <property type="protein sequence ID" value="EVEC_0000831801-mRNA-1"/>
    <property type="gene ID" value="EVEC_0000831801"/>
</dbReference>
<dbReference type="PANTHER" id="PTHR12191:SF32">
    <property type="entry name" value="ZRT (ZRT), IRT- (IRT-) LIKE PROTEIN TRANSPORTER"/>
    <property type="match status" value="1"/>
</dbReference>
<dbReference type="EMBL" id="UXUI01009096">
    <property type="protein sequence ID" value="VDD93051.1"/>
    <property type="molecule type" value="Genomic_DNA"/>
</dbReference>
<dbReference type="Proteomes" id="UP000274131">
    <property type="component" value="Unassembled WGS sequence"/>
</dbReference>
<keyword evidence="8" id="KW-1185">Reference proteome</keyword>
<evidence type="ECO:0000256" key="6">
    <source>
        <dbReference type="SAM" id="Phobius"/>
    </source>
</evidence>
<protein>
    <submittedName>
        <fullName evidence="9">Zinc/iron permease</fullName>
    </submittedName>
</protein>
<gene>
    <name evidence="7" type="ORF">EVEC_LOCUS7802</name>
</gene>
<dbReference type="Pfam" id="PF02535">
    <property type="entry name" value="Zip"/>
    <property type="match status" value="1"/>
</dbReference>
<feature type="transmembrane region" description="Helical" evidence="6">
    <location>
        <begin position="310"/>
        <end position="337"/>
    </location>
</feature>